<dbReference type="RefSeq" id="WP_345223305.1">
    <property type="nucleotide sequence ID" value="NZ_BAABHA010000003.1"/>
</dbReference>
<keyword evidence="2" id="KW-1185">Reference proteome</keyword>
<reference evidence="2" key="1">
    <citation type="journal article" date="2019" name="Int. J. Syst. Evol. Microbiol.">
        <title>The Global Catalogue of Microorganisms (GCM) 10K type strain sequencing project: providing services to taxonomists for standard genome sequencing and annotation.</title>
        <authorList>
            <consortium name="The Broad Institute Genomics Platform"/>
            <consortium name="The Broad Institute Genome Sequencing Center for Infectious Disease"/>
            <person name="Wu L."/>
            <person name="Ma J."/>
        </authorList>
    </citation>
    <scope>NUCLEOTIDE SEQUENCE [LARGE SCALE GENOMIC DNA]</scope>
    <source>
        <strain evidence="2">JCM 17924</strain>
    </source>
</reference>
<name>A0ABP8IY35_9BACT</name>
<dbReference type="Proteomes" id="UP001500454">
    <property type="component" value="Unassembled WGS sequence"/>
</dbReference>
<dbReference type="EMBL" id="BAABHA010000003">
    <property type="protein sequence ID" value="GAA4379684.1"/>
    <property type="molecule type" value="Genomic_DNA"/>
</dbReference>
<evidence type="ECO:0008006" key="3">
    <source>
        <dbReference type="Google" id="ProtNLM"/>
    </source>
</evidence>
<protein>
    <recommendedName>
        <fullName evidence="3">HNH endonuclease</fullName>
    </recommendedName>
</protein>
<organism evidence="1 2">
    <name type="scientific">Hymenobacter koreensis</name>
    <dbReference type="NCBI Taxonomy" id="1084523"/>
    <lineage>
        <taxon>Bacteria</taxon>
        <taxon>Pseudomonadati</taxon>
        <taxon>Bacteroidota</taxon>
        <taxon>Cytophagia</taxon>
        <taxon>Cytophagales</taxon>
        <taxon>Hymenobacteraceae</taxon>
        <taxon>Hymenobacter</taxon>
    </lineage>
</organism>
<dbReference type="Gene3D" id="1.10.30.50">
    <property type="match status" value="1"/>
</dbReference>
<evidence type="ECO:0000313" key="1">
    <source>
        <dbReference type="EMBL" id="GAA4379684.1"/>
    </source>
</evidence>
<gene>
    <name evidence="1" type="ORF">GCM10023186_17340</name>
</gene>
<evidence type="ECO:0000313" key="2">
    <source>
        <dbReference type="Proteomes" id="UP001500454"/>
    </source>
</evidence>
<proteinExistence type="predicted"/>
<comment type="caution">
    <text evidence="1">The sequence shown here is derived from an EMBL/GenBank/DDBJ whole genome shotgun (WGS) entry which is preliminary data.</text>
</comment>
<sequence>MPGLASIACGMPAHYLLIPIEKNYNLIKGKPKSLKNLISDGFRFNNDINGLCNGTISPVQYSAIKKSDEGLAKSLSEFFVEAYSLLSDSRVISALDGIDDHYDTFFAKGANEPVCPFCGISSMLNPENSTREAYDHFFPKELYPFNSINFANLVPMCHTCNSKYKTRKDPINLRFGGPRKLVFYPFNKDKFEINIEFVFKSYDLENITSDDIDITIASNTHKEEVKSWKYIFGIEERYIAKCCETSAYKGWLEEYRLLLYAGMSISFDEYIKTKEVHKYTNVKFLEVAYLKACNNLSII</sequence>
<accession>A0ABP8IY35</accession>